<keyword evidence="2" id="KW-0732">Signal</keyword>
<feature type="domain" description="Fibronectin type-III" evidence="3">
    <location>
        <begin position="859"/>
        <end position="948"/>
    </location>
</feature>
<dbReference type="PROSITE" id="PS51257">
    <property type="entry name" value="PROKAR_LIPOPROTEIN"/>
    <property type="match status" value="1"/>
</dbReference>
<evidence type="ECO:0000259" key="3">
    <source>
        <dbReference type="PROSITE" id="PS50853"/>
    </source>
</evidence>
<dbReference type="InterPro" id="IPR003961">
    <property type="entry name" value="FN3_dom"/>
</dbReference>
<dbReference type="PANTHER" id="PTHR46708">
    <property type="entry name" value="TENASCIN"/>
    <property type="match status" value="1"/>
</dbReference>
<dbReference type="Proteomes" id="UP000664369">
    <property type="component" value="Unassembled WGS sequence"/>
</dbReference>
<dbReference type="SUPFAM" id="SSF49265">
    <property type="entry name" value="Fibronectin type III"/>
    <property type="match status" value="4"/>
</dbReference>
<dbReference type="EMBL" id="JAGETZ010000003">
    <property type="protein sequence ID" value="MBO2009283.1"/>
    <property type="molecule type" value="Genomic_DNA"/>
</dbReference>
<proteinExistence type="predicted"/>
<dbReference type="Pfam" id="PF00041">
    <property type="entry name" value="fn3"/>
    <property type="match status" value="1"/>
</dbReference>
<feature type="domain" description="Fibronectin type-III" evidence="3">
    <location>
        <begin position="773"/>
        <end position="857"/>
    </location>
</feature>
<name>A0ABS3QDH8_9BACT</name>
<evidence type="ECO:0000256" key="2">
    <source>
        <dbReference type="SAM" id="SignalP"/>
    </source>
</evidence>
<dbReference type="InterPro" id="IPR056600">
    <property type="entry name" value="GBD_T9SS_assoc"/>
</dbReference>
<dbReference type="CDD" id="cd00063">
    <property type="entry name" value="FN3"/>
    <property type="match status" value="4"/>
</dbReference>
<organism evidence="4 5">
    <name type="scientific">Hymenobacter negativus</name>
    <dbReference type="NCBI Taxonomy" id="2795026"/>
    <lineage>
        <taxon>Bacteria</taxon>
        <taxon>Pseudomonadati</taxon>
        <taxon>Bacteroidota</taxon>
        <taxon>Cytophagia</taxon>
        <taxon>Cytophagales</taxon>
        <taxon>Hymenobacteraceae</taxon>
        <taxon>Hymenobacter</taxon>
    </lineage>
</organism>
<dbReference type="InterPro" id="IPR026444">
    <property type="entry name" value="Secre_tail"/>
</dbReference>
<dbReference type="Gene3D" id="2.60.40.10">
    <property type="entry name" value="Immunoglobulins"/>
    <property type="match status" value="5"/>
</dbReference>
<feature type="domain" description="Fibronectin type-III" evidence="3">
    <location>
        <begin position="681"/>
        <end position="769"/>
    </location>
</feature>
<reference evidence="4 5" key="1">
    <citation type="submission" date="2021-03" db="EMBL/GenBank/DDBJ databases">
        <authorList>
            <person name="Kim M.K."/>
        </authorList>
    </citation>
    <scope>NUCLEOTIDE SEQUENCE [LARGE SCALE GENOMIC DNA]</scope>
    <source>
        <strain evidence="4 5">BT442</strain>
    </source>
</reference>
<sequence>MRNFTHSPIALAMLLLWLACGLNAHAQAPANDDPCGAVVLAPSGQLCTAPTVGTLVAATPTTPNGYSNQNTCGLAFGQPLDVWYKFTTSSGGLAGTGATISVTGNAAAQLRLFSAATCAGPFTQLDCQGSTAPNTAAPSISVATLSPNTTYYVRVATNTPGPFTICLTDGPGIPYCPPITVSNPTYSNPDNTAATVTFTGGSAYIPAYTVTISRYDDINLIQVSRYTTTTVVPVVLTGLLVGHRYVVAVGVFCTGGGAAGGQRTFTVPPPNDEPCGAMPLLVGAGGSCSPTPGTISGATPTTPNGYGPGCGAGTFSAGPGLGHDVWYTFQTAPSGPASTSTVLTVDGTAEPGELRLFAAPTCSAPMAEVGCAVAQAGQLGPLTLAATNLLPNTRYYASVYLIGSPSYNIDFTICATVVPPTLACPTISRLVVAPALIRPTTAALAIVLPSTARQPQSYTITYTPSGGAPTTITYVPVIIPGESPTSTYTILTGLQPATTYAVSVVANCAGGAQSPPSTISFTTAAGTVPNPGPPPANDNCATAQVLSVGTTCVSTPGTTLDATVSAPGVPVPDCIGNSNPADVWYRLVIPASGTVEVRLDSVAGSSLRGKSLTFYTGSCNNLTQLQCFLGDSGDNIDAWTGGTPGSTLYVRVWALPLAGSLYAVNGPFAICALDSPLPCPQVTGVTVSAVTTTTASVAFVPAAGNIGFSVTATPIGGGPAVQEADATSPISLTGLQPSTAYLVTVASICSGTELGPGVQATFTTLTPPVICPAPTAFYVGSVTGTSANVNFVPQAGTTYVLTYTRVGGTAQSLPVTTSPVALTSLLPNTTYTVTLQATCAVGPAPLVSTGFTTTSGCTAPLFLTATAVSSTAATIAFTAPSGSSGYLATLTPAGGTAQAIAPAPVASPFTITGLLPGTGYTVALQSACAGSTVSATETVRFVTLTPLATCATATGVTVTGLGGTTATVTFTGPSGAVGYTATATPATGGAVVAVSGATSPLLLTGLVPGTAYTVALTTNCGAGVGSVPTSGTGFTTPLASRNAALAAQVGLFPNPASRTATLTVPAALRGPGASVQLLNALGQVVRRQPLAAAADTALDLSGLPTGFYSLQLASPEGPLVKRLVVE</sequence>
<feature type="chain" id="PRO_5046543457" evidence="2">
    <location>
        <begin position="27"/>
        <end position="1126"/>
    </location>
</feature>
<keyword evidence="1" id="KW-0677">Repeat</keyword>
<feature type="domain" description="Fibronectin type-III" evidence="3">
    <location>
        <begin position="952"/>
        <end position="1039"/>
    </location>
</feature>
<gene>
    <name evidence="4" type="ORF">J4E00_09495</name>
</gene>
<dbReference type="InterPro" id="IPR036116">
    <property type="entry name" value="FN3_sf"/>
</dbReference>
<evidence type="ECO:0000313" key="5">
    <source>
        <dbReference type="Proteomes" id="UP000664369"/>
    </source>
</evidence>
<evidence type="ECO:0000256" key="1">
    <source>
        <dbReference type="ARBA" id="ARBA00022737"/>
    </source>
</evidence>
<protein>
    <submittedName>
        <fullName evidence="4">T9SS type A sorting domain-containing protein</fullName>
    </submittedName>
</protein>
<comment type="caution">
    <text evidence="4">The sequence shown here is derived from an EMBL/GenBank/DDBJ whole genome shotgun (WGS) entry which is preliminary data.</text>
</comment>
<feature type="signal peptide" evidence="2">
    <location>
        <begin position="1"/>
        <end position="26"/>
    </location>
</feature>
<dbReference type="InterPro" id="IPR050991">
    <property type="entry name" value="ECM_Regulatory_Proteins"/>
</dbReference>
<accession>A0ABS3QDH8</accession>
<dbReference type="NCBIfam" id="TIGR04183">
    <property type="entry name" value="Por_Secre_tail"/>
    <property type="match status" value="1"/>
</dbReference>
<dbReference type="Pfam" id="PF23759">
    <property type="entry name" value="GBD_T9SS_assoc"/>
    <property type="match status" value="2"/>
</dbReference>
<dbReference type="RefSeq" id="WP_208174900.1">
    <property type="nucleotide sequence ID" value="NZ_JAGETZ010000003.1"/>
</dbReference>
<dbReference type="Pfam" id="PF18962">
    <property type="entry name" value="Por_Secre_tail"/>
    <property type="match status" value="1"/>
</dbReference>
<keyword evidence="5" id="KW-1185">Reference proteome</keyword>
<feature type="domain" description="Fibronectin type-III" evidence="3">
    <location>
        <begin position="180"/>
        <end position="270"/>
    </location>
</feature>
<evidence type="ECO:0000313" key="4">
    <source>
        <dbReference type="EMBL" id="MBO2009283.1"/>
    </source>
</evidence>
<dbReference type="PANTHER" id="PTHR46708:SF2">
    <property type="entry name" value="FIBRONECTIN TYPE-III DOMAIN-CONTAINING PROTEIN"/>
    <property type="match status" value="1"/>
</dbReference>
<dbReference type="PROSITE" id="PS50853">
    <property type="entry name" value="FN3"/>
    <property type="match status" value="6"/>
</dbReference>
<dbReference type="SMART" id="SM00060">
    <property type="entry name" value="FN3"/>
    <property type="match status" value="6"/>
</dbReference>
<feature type="domain" description="Fibronectin type-III" evidence="3">
    <location>
        <begin position="426"/>
        <end position="530"/>
    </location>
</feature>
<dbReference type="InterPro" id="IPR013783">
    <property type="entry name" value="Ig-like_fold"/>
</dbReference>